<dbReference type="Pfam" id="PF05192">
    <property type="entry name" value="MutS_III"/>
    <property type="match status" value="1"/>
</dbReference>
<dbReference type="InterPro" id="IPR045076">
    <property type="entry name" value="MutS"/>
</dbReference>
<name>E5KKV6_TETTH</name>
<evidence type="ECO:0000256" key="7">
    <source>
        <dbReference type="SAM" id="Coils"/>
    </source>
</evidence>
<dbReference type="InterPro" id="IPR027417">
    <property type="entry name" value="P-loop_NTPase"/>
</dbReference>
<dbReference type="SUPFAM" id="SSF55271">
    <property type="entry name" value="DNA repair protein MutS, domain I"/>
    <property type="match status" value="1"/>
</dbReference>
<protein>
    <recommendedName>
        <fullName evidence="6">DNA mismatch repair protein</fullName>
    </recommendedName>
</protein>
<dbReference type="GO" id="GO:0140664">
    <property type="term" value="F:ATP-dependent DNA damage sensor activity"/>
    <property type="evidence" value="ECO:0007669"/>
    <property type="project" value="InterPro"/>
</dbReference>
<dbReference type="InterPro" id="IPR036187">
    <property type="entry name" value="DNA_mismatch_repair_MutS_sf"/>
</dbReference>
<dbReference type="GO" id="GO:0030983">
    <property type="term" value="F:mismatched DNA binding"/>
    <property type="evidence" value="ECO:0007669"/>
    <property type="project" value="UniProtKB-UniRule"/>
</dbReference>
<dbReference type="PANTHER" id="PTHR11361">
    <property type="entry name" value="DNA MISMATCH REPAIR PROTEIN MUTS FAMILY MEMBER"/>
    <property type="match status" value="1"/>
</dbReference>
<feature type="compositionally biased region" description="Polar residues" evidence="8">
    <location>
        <begin position="60"/>
        <end position="70"/>
    </location>
</feature>
<dbReference type="Pfam" id="PF00488">
    <property type="entry name" value="MutS_V"/>
    <property type="match status" value="1"/>
</dbReference>
<dbReference type="InterPro" id="IPR007696">
    <property type="entry name" value="DNA_mismatch_repair_MutS_core"/>
</dbReference>
<evidence type="ECO:0000256" key="4">
    <source>
        <dbReference type="ARBA" id="ARBA00022840"/>
    </source>
</evidence>
<dbReference type="PANTHER" id="PTHR11361:SF148">
    <property type="entry name" value="DNA MISMATCH REPAIR PROTEIN MSH6"/>
    <property type="match status" value="1"/>
</dbReference>
<feature type="coiled-coil region" evidence="7">
    <location>
        <begin position="808"/>
        <end position="835"/>
    </location>
</feature>
<dbReference type="Pfam" id="PF05190">
    <property type="entry name" value="MutS_IV"/>
    <property type="match status" value="1"/>
</dbReference>
<dbReference type="SUPFAM" id="SSF48334">
    <property type="entry name" value="DNA repair protein MutS, domain III"/>
    <property type="match status" value="1"/>
</dbReference>
<dbReference type="SUPFAM" id="SSF53150">
    <property type="entry name" value="DNA repair protein MutS, domain II"/>
    <property type="match status" value="1"/>
</dbReference>
<evidence type="ECO:0000256" key="1">
    <source>
        <dbReference type="ARBA" id="ARBA00006271"/>
    </source>
</evidence>
<dbReference type="AlphaFoldDB" id="E5KKV6"/>
<dbReference type="Gene3D" id="1.10.1420.10">
    <property type="match status" value="2"/>
</dbReference>
<dbReference type="InterPro" id="IPR007861">
    <property type="entry name" value="DNA_mismatch_repair_MutS_clamp"/>
</dbReference>
<evidence type="ECO:0000256" key="8">
    <source>
        <dbReference type="SAM" id="MobiDB-lite"/>
    </source>
</evidence>
<dbReference type="Gene3D" id="3.40.50.300">
    <property type="entry name" value="P-loop containing nucleotide triphosphate hydrolases"/>
    <property type="match status" value="1"/>
</dbReference>
<comment type="similarity">
    <text evidence="1 6">Belongs to the DNA mismatch repair MutS family.</text>
</comment>
<gene>
    <name evidence="10" type="primary">MSH6_1</name>
</gene>
<organism evidence="10">
    <name type="scientific">Tetrahymena thermophila</name>
    <dbReference type="NCBI Taxonomy" id="5911"/>
    <lineage>
        <taxon>Eukaryota</taxon>
        <taxon>Sar</taxon>
        <taxon>Alveolata</taxon>
        <taxon>Ciliophora</taxon>
        <taxon>Intramacronucleata</taxon>
        <taxon>Oligohymenophorea</taxon>
        <taxon>Hymenostomatida</taxon>
        <taxon>Tetrahymenina</taxon>
        <taxon>Tetrahymenidae</taxon>
        <taxon>Tetrahymena</taxon>
    </lineage>
</organism>
<evidence type="ECO:0000256" key="2">
    <source>
        <dbReference type="ARBA" id="ARBA00022741"/>
    </source>
</evidence>
<dbReference type="PIRSF" id="PIRSF037677">
    <property type="entry name" value="DNA_mis_repair_Msh6"/>
    <property type="match status" value="1"/>
</dbReference>
<dbReference type="InterPro" id="IPR036678">
    <property type="entry name" value="MutS_con_dom_sf"/>
</dbReference>
<dbReference type="Gene3D" id="3.40.1170.10">
    <property type="entry name" value="DNA repair protein MutS, domain I"/>
    <property type="match status" value="1"/>
</dbReference>
<feature type="compositionally biased region" description="Basic and acidic residues" evidence="8">
    <location>
        <begin position="17"/>
        <end position="26"/>
    </location>
</feature>
<keyword evidence="2 6" id="KW-0547">Nucleotide-binding</keyword>
<dbReference type="Gene3D" id="3.30.420.110">
    <property type="entry name" value="MutS, connector domain"/>
    <property type="match status" value="1"/>
</dbReference>
<feature type="coiled-coil region" evidence="7">
    <location>
        <begin position="740"/>
        <end position="767"/>
    </location>
</feature>
<keyword evidence="6" id="KW-0234">DNA repair</keyword>
<feature type="compositionally biased region" description="Polar residues" evidence="8">
    <location>
        <begin position="27"/>
        <end position="44"/>
    </location>
</feature>
<dbReference type="SMART" id="SM00534">
    <property type="entry name" value="MUTSac"/>
    <property type="match status" value="1"/>
</dbReference>
<evidence type="ECO:0000256" key="6">
    <source>
        <dbReference type="PIRNR" id="PIRNR037677"/>
    </source>
</evidence>
<dbReference type="SUPFAM" id="SSF52540">
    <property type="entry name" value="P-loop containing nucleoside triphosphate hydrolases"/>
    <property type="match status" value="1"/>
</dbReference>
<evidence type="ECO:0000313" key="10">
    <source>
        <dbReference type="EMBL" id="ADQ26782.1"/>
    </source>
</evidence>
<dbReference type="PROSITE" id="PS00486">
    <property type="entry name" value="DNA_MISMATCH_REPAIR_2"/>
    <property type="match status" value="1"/>
</dbReference>
<feature type="coiled-coil region" evidence="7">
    <location>
        <begin position="872"/>
        <end position="899"/>
    </location>
</feature>
<dbReference type="GO" id="GO:0032301">
    <property type="term" value="C:MutSalpha complex"/>
    <property type="evidence" value="ECO:0007669"/>
    <property type="project" value="TreeGrafter"/>
</dbReference>
<feature type="region of interest" description="Disordered" evidence="8">
    <location>
        <begin position="1"/>
        <end position="203"/>
    </location>
</feature>
<dbReference type="EMBL" id="HQ191280">
    <property type="protein sequence ID" value="ADQ26782.1"/>
    <property type="molecule type" value="mRNA"/>
</dbReference>
<dbReference type="SMART" id="SM00533">
    <property type="entry name" value="MUTSd"/>
    <property type="match status" value="1"/>
</dbReference>
<feature type="domain" description="DNA mismatch repair proteins mutS family" evidence="9">
    <location>
        <begin position="1077"/>
        <end position="1093"/>
    </location>
</feature>
<keyword evidence="5 6" id="KW-0238">DNA-binding</keyword>
<reference evidence="10" key="1">
    <citation type="submission" date="2010-08" db="EMBL/GenBank/DDBJ databases">
        <title>Identification and characterization of the DNA mismatch repair homologues from the ciliate Tetrahymena thermophila.</title>
        <authorList>
            <person name="Salsiccioli S.R."/>
            <person name="Bell D.C."/>
            <person name="Annandale E.J."/>
            <person name="Cupples C.G."/>
        </authorList>
    </citation>
    <scope>NUCLEOTIDE SEQUENCE</scope>
</reference>
<dbReference type="OMA" id="TPMMAQY"/>
<sequence length="1232" mass="142366">MKQSSLLSFFGNVQRRKREEMEKEQAQNDNKIAESTQISLSTQKSNKEVKEISTCDDTEVANSSVQGTRKSNLKRPKLAIDSDEDDVFNPEDLKQFSHTSPQKNSQKKGIRFQKNDMIDEDNDDESFKEDDIEDIEDEEDDDDFIEDSDEEVKPKRKQKQSQQKTPVKKTGSASKAGATKSTPKFGQESAKKSATKQSTAKKAEDEFINCDQENDLARAAVDQLDDTTPYFALPENAMDSKKRKRTDPNYDPTTLYVPPESLKQFTPVMRQYWEIKSTNFDKILFFKLGKFYELFYEDALITHKELDLNWMGKKMHTGFPEKALDKMASKLISLGYKVAVAEQTETPEQMKQRLMREKSGPKCVSRELVQVMTKGTYDQNNETDYQPRYLMSLRNFQTKFGIIIVESSTNVITVAYLNDDIHFTQFKTLLCQVKPQEIVYDPDNMTHDIKKIIQSGYLAPQLSPLQNKNDNWNKGMAYNHLDKTHGDVLEGKWPKLLNNLYNTEETKRDLIFESMAGLFNYLKSILILDQVISVARYQIYDIEKGVRSCMILDSQSLQHLEILDSSSGPVSTQKENYKLHFDDGSLLGYINKTKTPFGYRMLKNWICAPLMDINKIYDRYDAIEDLQKFNSERDTFLRGIEKLPDLEKMCGRIYKYSIRQQNQNVVYFEDFSYSRLKEFKDLTTKLAESEKLIKTHLTPFADQFKSKRLRKLVTPNTIDHEDEEEYELPAMIYHGYSDEEDEVEENINQHAAKAEKMEIENKQSKKSKSSGLLPPASKYIQEFQNYIVWQGPKGQEKPLPKKGLVNSYDLATEAVQNVEKKLQNYLVQIQQQMKDKTIKYGLRYELEINEDLVKGNKKPKNFDFTSKAGKYQRFQTKELRELIAELDEAEDVQKKELKEFCRFIFKEFYESYKTWDTLINILAELDCLISLSRVSFLLADGVMSRPELYPASEKYVPFIELTSGRHPCLASMGVNFIPNDIYLGDIKQTGQFEDNKNLILLTGPNMGGKSTTLRMACVMAILAQIGCYVPAKSLRMTLVDRIFTRIGASDKLMDGKSTFFIEMEETSNAVKQGSKHSLIIMDELGRGTSTFDGVAIAYSIVRYLVENLQSRCLFATHYHVLLDEFRHYPQIAYYHMACHVDEKRSKVIFLYRLKAGECSSSFGINVAKVVGISDNLIEIAKQKAKEFEENLNIQHAYNTNKRFGILMKAIQEYDRDENLEQIIEQFNKVQLL</sequence>
<keyword evidence="7" id="KW-0175">Coiled coil</keyword>
<evidence type="ECO:0000259" key="9">
    <source>
        <dbReference type="PROSITE" id="PS00486"/>
    </source>
</evidence>
<keyword evidence="4 6" id="KW-0067">ATP-binding</keyword>
<dbReference type="SMR" id="E5KKV6"/>
<dbReference type="InterPro" id="IPR007695">
    <property type="entry name" value="DNA_mismatch_repair_MutS-lik_N"/>
</dbReference>
<dbReference type="Pfam" id="PF01624">
    <property type="entry name" value="MutS_I"/>
    <property type="match status" value="1"/>
</dbReference>
<feature type="compositionally biased region" description="Acidic residues" evidence="8">
    <location>
        <begin position="118"/>
        <end position="150"/>
    </location>
</feature>
<dbReference type="GO" id="GO:0006298">
    <property type="term" value="P:mismatch repair"/>
    <property type="evidence" value="ECO:0007669"/>
    <property type="project" value="InterPro"/>
</dbReference>
<proteinExistence type="evidence at transcript level"/>
<dbReference type="GO" id="GO:0005524">
    <property type="term" value="F:ATP binding"/>
    <property type="evidence" value="ECO:0007669"/>
    <property type="project" value="UniProtKB-UniRule"/>
</dbReference>
<comment type="function">
    <text evidence="6">Component of the post-replicative DNA mismatch repair system (MMR).</text>
</comment>
<accession>E5KKV6</accession>
<evidence type="ECO:0000256" key="3">
    <source>
        <dbReference type="ARBA" id="ARBA00022763"/>
    </source>
</evidence>
<evidence type="ECO:0000256" key="5">
    <source>
        <dbReference type="ARBA" id="ARBA00023125"/>
    </source>
</evidence>
<dbReference type="InterPro" id="IPR017261">
    <property type="entry name" value="DNA_mismatch_repair_MutS/MSH"/>
</dbReference>
<dbReference type="InterPro" id="IPR000432">
    <property type="entry name" value="DNA_mismatch_repair_MutS_C"/>
</dbReference>
<dbReference type="InterPro" id="IPR016151">
    <property type="entry name" value="DNA_mismatch_repair_MutS_N"/>
</dbReference>
<keyword evidence="3 6" id="KW-0227">DNA damage</keyword>